<gene>
    <name evidence="1" type="ORF">BW733_05850</name>
</gene>
<dbReference type="KEGG" id="tfa:BW733_05850"/>
<reference evidence="1 2" key="1">
    <citation type="journal article" date="2008" name="Int. J. Syst. Evol. Microbiol.">
        <title>Tessaracoccus flavescens sp. nov., isolated from marine sediment.</title>
        <authorList>
            <person name="Lee D.W."/>
            <person name="Lee S.D."/>
        </authorList>
    </citation>
    <scope>NUCLEOTIDE SEQUENCE [LARGE SCALE GENOMIC DNA]</scope>
    <source>
        <strain evidence="1 2">SST-39T</strain>
    </source>
</reference>
<keyword evidence="2" id="KW-1185">Reference proteome</keyword>
<dbReference type="Proteomes" id="UP000188235">
    <property type="component" value="Chromosome"/>
</dbReference>
<accession>A0A1Q2CWH2</accession>
<dbReference type="EMBL" id="CP019607">
    <property type="protein sequence ID" value="AQP50424.1"/>
    <property type="molecule type" value="Genomic_DNA"/>
</dbReference>
<organism evidence="1 2">
    <name type="scientific">Tessaracoccus flavescens</name>
    <dbReference type="NCBI Taxonomy" id="399497"/>
    <lineage>
        <taxon>Bacteria</taxon>
        <taxon>Bacillati</taxon>
        <taxon>Actinomycetota</taxon>
        <taxon>Actinomycetes</taxon>
        <taxon>Propionibacteriales</taxon>
        <taxon>Propionibacteriaceae</taxon>
        <taxon>Tessaracoccus</taxon>
    </lineage>
</organism>
<dbReference type="STRING" id="399497.BW733_05850"/>
<dbReference type="InterPro" id="IPR008930">
    <property type="entry name" value="Terpenoid_cyclase/PrenylTrfase"/>
</dbReference>
<dbReference type="SUPFAM" id="SSF48239">
    <property type="entry name" value="Terpenoid cyclases/Protein prenyltransferases"/>
    <property type="match status" value="1"/>
</dbReference>
<dbReference type="RefSeq" id="WP_077348752.1">
    <property type="nucleotide sequence ID" value="NZ_CP019607.1"/>
</dbReference>
<proteinExistence type="predicted"/>
<dbReference type="Gene3D" id="1.50.10.20">
    <property type="match status" value="1"/>
</dbReference>
<protein>
    <submittedName>
        <fullName evidence="1">Squalene cyclase</fullName>
    </submittedName>
</protein>
<dbReference type="OrthoDB" id="9758578at2"/>
<name>A0A1Q2CWH2_9ACTN</name>
<evidence type="ECO:0000313" key="2">
    <source>
        <dbReference type="Proteomes" id="UP000188235"/>
    </source>
</evidence>
<dbReference type="AlphaFoldDB" id="A0A1Q2CWH2"/>
<evidence type="ECO:0000313" key="1">
    <source>
        <dbReference type="EMBL" id="AQP50424.1"/>
    </source>
</evidence>
<sequence length="318" mass="36268">MNDDVHEWLLDSDPALRWQVERDLLRRPEDQWQRTRARVATEGFGARLLALQDPDGQWAGGAFFPAGFEFENPEPGQPWTATTWSLNLLREFGLDPSVLGDTGDRIERNSRWEYDDLPYWDGEVDVCINAFTLANGAWLGRDMSGLRDWFPAHQLDDGGWNCEWVEGATRSSVVSTLNGVKGMLDHEIRTGDDTLRQARQRGQEYLLERRLLWRLSDGEPIGPWVDKFAWPFRSFYNALTALDHFRAASLHDGVAPDPRLADAVDVVRAARQSDGTWLQARRHPGAVWFEVDVDGGEPSKWVTFHALRVLGWWDAPSV</sequence>